<dbReference type="SUPFAM" id="SSF81901">
    <property type="entry name" value="HCP-like"/>
    <property type="match status" value="1"/>
</dbReference>
<accession>A0A2G9THU1</accession>
<dbReference type="Gene3D" id="1.25.40.10">
    <property type="entry name" value="Tetratricopeptide repeat domain"/>
    <property type="match status" value="1"/>
</dbReference>
<dbReference type="PANTHER" id="PTHR13891:SF1">
    <property type="entry name" value="CYTOCHROME C OXIDASE ASSEMBLY FACTOR 7"/>
    <property type="match status" value="1"/>
</dbReference>
<evidence type="ECO:0000313" key="2">
    <source>
        <dbReference type="Proteomes" id="UP000230423"/>
    </source>
</evidence>
<sequence length="65" mass="7216">MYKALEYGIKACELDVPQSCANVARMYKLGDGVEKNVDEAKKYVDKAQEIMEALKSKENVPGFTG</sequence>
<dbReference type="EMBL" id="KZ371974">
    <property type="protein sequence ID" value="PIO56920.1"/>
    <property type="molecule type" value="Genomic_DNA"/>
</dbReference>
<protein>
    <recommendedName>
        <fullName evidence="3">Sel1 repeat protein</fullName>
    </recommendedName>
</protein>
<dbReference type="InterPro" id="IPR011990">
    <property type="entry name" value="TPR-like_helical_dom_sf"/>
</dbReference>
<keyword evidence="2" id="KW-1185">Reference proteome</keyword>
<gene>
    <name evidence="1" type="ORF">TELCIR_21679</name>
</gene>
<proteinExistence type="predicted"/>
<name>A0A2G9THU1_TELCI</name>
<dbReference type="OrthoDB" id="272077at2759"/>
<dbReference type="AlphaFoldDB" id="A0A2G9THU1"/>
<dbReference type="Proteomes" id="UP000230423">
    <property type="component" value="Unassembled WGS sequence"/>
</dbReference>
<dbReference type="InterPro" id="IPR040239">
    <property type="entry name" value="HcpB-like"/>
</dbReference>
<evidence type="ECO:0000313" key="1">
    <source>
        <dbReference type="EMBL" id="PIO56920.1"/>
    </source>
</evidence>
<dbReference type="PANTHER" id="PTHR13891">
    <property type="entry name" value="CYTOCHROME C OXIDASE ASSEMBLY FACTOR 7"/>
    <property type="match status" value="1"/>
</dbReference>
<evidence type="ECO:0008006" key="3">
    <source>
        <dbReference type="Google" id="ProtNLM"/>
    </source>
</evidence>
<dbReference type="GO" id="GO:0005758">
    <property type="term" value="C:mitochondrial intermembrane space"/>
    <property type="evidence" value="ECO:0007669"/>
    <property type="project" value="TreeGrafter"/>
</dbReference>
<organism evidence="1 2">
    <name type="scientific">Teladorsagia circumcincta</name>
    <name type="common">Brown stomach worm</name>
    <name type="synonym">Ostertagia circumcincta</name>
    <dbReference type="NCBI Taxonomy" id="45464"/>
    <lineage>
        <taxon>Eukaryota</taxon>
        <taxon>Metazoa</taxon>
        <taxon>Ecdysozoa</taxon>
        <taxon>Nematoda</taxon>
        <taxon>Chromadorea</taxon>
        <taxon>Rhabditida</taxon>
        <taxon>Rhabditina</taxon>
        <taxon>Rhabditomorpha</taxon>
        <taxon>Strongyloidea</taxon>
        <taxon>Trichostrongylidae</taxon>
        <taxon>Teladorsagia</taxon>
    </lineage>
</organism>
<reference evidence="1 2" key="1">
    <citation type="submission" date="2015-09" db="EMBL/GenBank/DDBJ databases">
        <title>Draft genome of the parasitic nematode Teladorsagia circumcincta isolate WARC Sus (inbred).</title>
        <authorList>
            <person name="Mitreva M."/>
        </authorList>
    </citation>
    <scope>NUCLEOTIDE SEQUENCE [LARGE SCALE GENOMIC DNA]</scope>
    <source>
        <strain evidence="1 2">S</strain>
    </source>
</reference>